<dbReference type="AlphaFoldDB" id="A0AAV2R6C5"/>
<feature type="compositionally biased region" description="Low complexity" evidence="3">
    <location>
        <begin position="182"/>
        <end position="195"/>
    </location>
</feature>
<dbReference type="InterPro" id="IPR006600">
    <property type="entry name" value="HTH_CenpB_DNA-bd_dom"/>
</dbReference>
<dbReference type="EMBL" id="CAXKWB010016077">
    <property type="protein sequence ID" value="CAL4115326.1"/>
    <property type="molecule type" value="Genomic_DNA"/>
</dbReference>
<evidence type="ECO:0000256" key="2">
    <source>
        <dbReference type="ARBA" id="ARBA00023125"/>
    </source>
</evidence>
<organism evidence="5 6">
    <name type="scientific">Meganyctiphanes norvegica</name>
    <name type="common">Northern krill</name>
    <name type="synonym">Thysanopoda norvegica</name>
    <dbReference type="NCBI Taxonomy" id="48144"/>
    <lineage>
        <taxon>Eukaryota</taxon>
        <taxon>Metazoa</taxon>
        <taxon>Ecdysozoa</taxon>
        <taxon>Arthropoda</taxon>
        <taxon>Crustacea</taxon>
        <taxon>Multicrustacea</taxon>
        <taxon>Malacostraca</taxon>
        <taxon>Eumalacostraca</taxon>
        <taxon>Eucarida</taxon>
        <taxon>Euphausiacea</taxon>
        <taxon>Euphausiidae</taxon>
        <taxon>Meganyctiphanes</taxon>
    </lineage>
</organism>
<reference evidence="5 6" key="1">
    <citation type="submission" date="2024-05" db="EMBL/GenBank/DDBJ databases">
        <authorList>
            <person name="Wallberg A."/>
        </authorList>
    </citation>
    <scope>NUCLEOTIDE SEQUENCE [LARGE SCALE GENOMIC DNA]</scope>
</reference>
<dbReference type="GO" id="GO:0005634">
    <property type="term" value="C:nucleus"/>
    <property type="evidence" value="ECO:0007669"/>
    <property type="project" value="UniProtKB-SubCell"/>
</dbReference>
<comment type="subcellular location">
    <subcellularLocation>
        <location evidence="1">Nucleus</location>
    </subcellularLocation>
</comment>
<dbReference type="SUPFAM" id="SSF46689">
    <property type="entry name" value="Homeodomain-like"/>
    <property type="match status" value="1"/>
</dbReference>
<dbReference type="Proteomes" id="UP001497623">
    <property type="component" value="Unassembled WGS sequence"/>
</dbReference>
<sequence length="262" mass="29934">MAPTTLTLKEKIVYLEKIESRGSRSLKDAASGLGLPFATVRRIWEDRVAIRKSWKSASRKPNSKKTRVSNTNIKLTSNRAPNIKRLKGNENNTDIEKGVLMWYKDMIHSEALVTEAIIRQKAMQIAENLGLNTFKASLNWLTQFRNKNQVVLNSDDLISQEITNKNLQKSKRYHSQQEIRKNSNSGGNRNSLPSNIDHSIKSDVKELPSLSDAYAALATLEQWYLGNESTCQLRVLPIIRQDLRYLRCKGEKRKIQGGNRIR</sequence>
<dbReference type="PROSITE" id="PS51253">
    <property type="entry name" value="HTH_CENPB"/>
    <property type="match status" value="1"/>
</dbReference>
<feature type="region of interest" description="Disordered" evidence="3">
    <location>
        <begin position="169"/>
        <end position="197"/>
    </location>
</feature>
<dbReference type="Gene3D" id="1.10.10.60">
    <property type="entry name" value="Homeodomain-like"/>
    <property type="match status" value="1"/>
</dbReference>
<dbReference type="InterPro" id="IPR009057">
    <property type="entry name" value="Homeodomain-like_sf"/>
</dbReference>
<keyword evidence="6" id="KW-1185">Reference proteome</keyword>
<keyword evidence="2" id="KW-0238">DNA-binding</keyword>
<protein>
    <recommendedName>
        <fullName evidence="4">HTH CENPB-type domain-containing protein</fullName>
    </recommendedName>
</protein>
<dbReference type="Pfam" id="PF03221">
    <property type="entry name" value="HTH_Tnp_Tc5"/>
    <property type="match status" value="1"/>
</dbReference>
<dbReference type="SMART" id="SM00674">
    <property type="entry name" value="CENPB"/>
    <property type="match status" value="1"/>
</dbReference>
<accession>A0AAV2R6C5</accession>
<dbReference type="GO" id="GO:0003677">
    <property type="term" value="F:DNA binding"/>
    <property type="evidence" value="ECO:0007669"/>
    <property type="project" value="UniProtKB-KW"/>
</dbReference>
<evidence type="ECO:0000256" key="3">
    <source>
        <dbReference type="SAM" id="MobiDB-lite"/>
    </source>
</evidence>
<feature type="domain" description="HTH CENPB-type" evidence="4">
    <location>
        <begin position="83"/>
        <end position="154"/>
    </location>
</feature>
<evidence type="ECO:0000259" key="4">
    <source>
        <dbReference type="PROSITE" id="PS51253"/>
    </source>
</evidence>
<evidence type="ECO:0000313" key="6">
    <source>
        <dbReference type="Proteomes" id="UP001497623"/>
    </source>
</evidence>
<name>A0AAV2R6C5_MEGNR</name>
<evidence type="ECO:0000256" key="1">
    <source>
        <dbReference type="ARBA" id="ARBA00004123"/>
    </source>
</evidence>
<comment type="caution">
    <text evidence="5">The sequence shown here is derived from an EMBL/GenBank/DDBJ whole genome shotgun (WGS) entry which is preliminary data.</text>
</comment>
<evidence type="ECO:0000313" key="5">
    <source>
        <dbReference type="EMBL" id="CAL4115326.1"/>
    </source>
</evidence>
<proteinExistence type="predicted"/>
<gene>
    <name evidence="5" type="ORF">MNOR_LOCUS20633</name>
</gene>